<name>A0ABP8JAM3_9MICO</name>
<proteinExistence type="predicted"/>
<accession>A0ABP8JAM3</accession>
<dbReference type="InterPro" id="IPR026881">
    <property type="entry name" value="WYL_dom"/>
</dbReference>
<evidence type="ECO:0000259" key="2">
    <source>
        <dbReference type="Pfam" id="PF25583"/>
    </source>
</evidence>
<dbReference type="InterPro" id="IPR057727">
    <property type="entry name" value="WCX_dom"/>
</dbReference>
<evidence type="ECO:0000259" key="1">
    <source>
        <dbReference type="Pfam" id="PF13280"/>
    </source>
</evidence>
<protein>
    <submittedName>
        <fullName evidence="3">WYL domain-containing protein</fullName>
    </submittedName>
</protein>
<dbReference type="InterPro" id="IPR051534">
    <property type="entry name" value="CBASS_pafABC_assoc_protein"/>
</dbReference>
<dbReference type="PANTHER" id="PTHR34580">
    <property type="match status" value="1"/>
</dbReference>
<dbReference type="Pfam" id="PF25583">
    <property type="entry name" value="WCX"/>
    <property type="match status" value="1"/>
</dbReference>
<dbReference type="PANTHER" id="PTHR34580:SF3">
    <property type="entry name" value="PROTEIN PAFB"/>
    <property type="match status" value="1"/>
</dbReference>
<feature type="domain" description="WCX" evidence="2">
    <location>
        <begin position="258"/>
        <end position="329"/>
    </location>
</feature>
<comment type="caution">
    <text evidence="3">The sequence shown here is derived from an EMBL/GenBank/DDBJ whole genome shotgun (WGS) entry which is preliminary data.</text>
</comment>
<dbReference type="EMBL" id="BAABFX010000009">
    <property type="protein sequence ID" value="GAA4387852.1"/>
    <property type="molecule type" value="Genomic_DNA"/>
</dbReference>
<dbReference type="RefSeq" id="WP_159899259.1">
    <property type="nucleotide sequence ID" value="NZ_BAABFX010000009.1"/>
</dbReference>
<sequence>MSNEPGAGTPSAAQVKTERLLNLVLVLLYTRRPLPKAQIRSLVPQYGQSASTEAFERMFERDKDELRELGIPLVTEDIDPLHEDEPGYRIHQREYALPDIAFEPDELAVLGLASRTWAQASLAGPAAAALRKLRAAGVERDVDALIGIEPRLRTTEPAFDAVKDGVLRRVVLTFGYRRPEATEVQVRTVQPWSLVSWHGRWYLNAYDLEREAPRVFRLSRIVGTVKASGRAGAFEVPEDHEPQSMVRRVARPQTQPSPAVLRVRRDTGHSLRRRARTVGSVDDTWDLVDLDHGDLDAFAEELAGYGPDVVVEQPPELVDAVVERLRGALAAHGGMG</sequence>
<dbReference type="Pfam" id="PF13280">
    <property type="entry name" value="WYL"/>
    <property type="match status" value="1"/>
</dbReference>
<gene>
    <name evidence="3" type="ORF">GCM10023153_02580</name>
</gene>
<dbReference type="Proteomes" id="UP001500390">
    <property type="component" value="Unassembled WGS sequence"/>
</dbReference>
<organism evidence="3 4">
    <name type="scientific">Ornithinibacter aureus</name>
    <dbReference type="NCBI Taxonomy" id="622664"/>
    <lineage>
        <taxon>Bacteria</taxon>
        <taxon>Bacillati</taxon>
        <taxon>Actinomycetota</taxon>
        <taxon>Actinomycetes</taxon>
        <taxon>Micrococcales</taxon>
        <taxon>Intrasporangiaceae</taxon>
        <taxon>Ornithinibacter</taxon>
    </lineage>
</organism>
<evidence type="ECO:0000313" key="4">
    <source>
        <dbReference type="Proteomes" id="UP001500390"/>
    </source>
</evidence>
<dbReference type="PROSITE" id="PS52050">
    <property type="entry name" value="WYL"/>
    <property type="match status" value="1"/>
</dbReference>
<evidence type="ECO:0000313" key="3">
    <source>
        <dbReference type="EMBL" id="GAA4387852.1"/>
    </source>
</evidence>
<feature type="domain" description="WYL" evidence="1">
    <location>
        <begin position="158"/>
        <end position="221"/>
    </location>
</feature>
<keyword evidence="4" id="KW-1185">Reference proteome</keyword>
<reference evidence="4" key="1">
    <citation type="journal article" date="2019" name="Int. J. Syst. Evol. Microbiol.">
        <title>The Global Catalogue of Microorganisms (GCM) 10K type strain sequencing project: providing services to taxonomists for standard genome sequencing and annotation.</title>
        <authorList>
            <consortium name="The Broad Institute Genomics Platform"/>
            <consortium name="The Broad Institute Genome Sequencing Center for Infectious Disease"/>
            <person name="Wu L."/>
            <person name="Ma J."/>
        </authorList>
    </citation>
    <scope>NUCLEOTIDE SEQUENCE [LARGE SCALE GENOMIC DNA]</scope>
    <source>
        <strain evidence="4">JCM 17738</strain>
    </source>
</reference>